<dbReference type="InterPro" id="IPR040915">
    <property type="entry name" value="GK1464-like_dom"/>
</dbReference>
<feature type="domain" description="GK1464-like" evidence="1">
    <location>
        <begin position="11"/>
        <end position="105"/>
    </location>
</feature>
<dbReference type="InterPro" id="IPR028990">
    <property type="entry name" value="GK1464-like"/>
</dbReference>
<evidence type="ECO:0000313" key="3">
    <source>
        <dbReference type="Proteomes" id="UP000075424"/>
    </source>
</evidence>
<protein>
    <recommendedName>
        <fullName evidence="1">GK1464-like domain-containing protein</fullName>
    </recommendedName>
</protein>
<dbReference type="Pfam" id="PF18681">
    <property type="entry name" value="DUF5634"/>
    <property type="match status" value="1"/>
</dbReference>
<dbReference type="Gene3D" id="3.30.70.1480">
    <property type="entry name" value="GK1464-like"/>
    <property type="match status" value="1"/>
</dbReference>
<dbReference type="EMBL" id="LQYV01000125">
    <property type="protein sequence ID" value="KYD22367.1"/>
    <property type="molecule type" value="Genomic_DNA"/>
</dbReference>
<dbReference type="Proteomes" id="UP000075424">
    <property type="component" value="Unassembled WGS sequence"/>
</dbReference>
<reference evidence="2 3" key="1">
    <citation type="submission" date="2016-01" db="EMBL/GenBank/DDBJ databases">
        <title>Draft Genome Sequences of Seven Thermophilic Sporeformers Isolated from Foods.</title>
        <authorList>
            <person name="Berendsen E.M."/>
            <person name="Wells-Bennik M.H."/>
            <person name="Krawcyk A.O."/>
            <person name="De Jong A."/>
            <person name="Holsappel S."/>
            <person name="Eijlander R.T."/>
            <person name="Kuipers O.P."/>
        </authorList>
    </citation>
    <scope>NUCLEOTIDE SEQUENCE [LARGE SCALE GENOMIC DNA]</scope>
    <source>
        <strain evidence="2 3">B4109</strain>
    </source>
</reference>
<dbReference type="PATRIC" id="fig|1422.18.peg.1127"/>
<evidence type="ECO:0000259" key="1">
    <source>
        <dbReference type="Pfam" id="PF18681"/>
    </source>
</evidence>
<name>A0A150MCN2_GEOSE</name>
<comment type="caution">
    <text evidence="2">The sequence shown here is derived from an EMBL/GenBank/DDBJ whole genome shotgun (WGS) entry which is preliminary data.</text>
</comment>
<accession>A0A150MCN2</accession>
<evidence type="ECO:0000313" key="2">
    <source>
        <dbReference type="EMBL" id="KYD22367.1"/>
    </source>
</evidence>
<dbReference type="SUPFAM" id="SSF143579">
    <property type="entry name" value="GK1464-like"/>
    <property type="match status" value="1"/>
</dbReference>
<dbReference type="AlphaFoldDB" id="A0A150MCN2"/>
<sequence length="107" mass="12593">MGKEEETKMEFVPRSVVIDEFIDTLEPMMEAYGLDQVGIFEEHGEGNHYYIGYTINKDDEMITIHMPFVKNERGELALEKQEWTVRKDGREKKGFHSLQEAMKEIIH</sequence>
<gene>
    <name evidence="2" type="ORF">B4109_1286</name>
</gene>
<proteinExistence type="predicted"/>
<organism evidence="2 3">
    <name type="scientific">Geobacillus stearothermophilus</name>
    <name type="common">Bacillus stearothermophilus</name>
    <dbReference type="NCBI Taxonomy" id="1422"/>
    <lineage>
        <taxon>Bacteria</taxon>
        <taxon>Bacillati</taxon>
        <taxon>Bacillota</taxon>
        <taxon>Bacilli</taxon>
        <taxon>Bacillales</taxon>
        <taxon>Anoxybacillaceae</taxon>
        <taxon>Geobacillus</taxon>
    </lineage>
</organism>